<dbReference type="Proteomes" id="UP000187455">
    <property type="component" value="Unassembled WGS sequence"/>
</dbReference>
<name>A0A1R0GYI0_9FUNG</name>
<comment type="caution">
    <text evidence="2">The sequence shown here is derived from an EMBL/GenBank/DDBJ whole genome shotgun (WGS) entry which is preliminary data.</text>
</comment>
<dbReference type="EMBL" id="LSSL01002058">
    <property type="protein sequence ID" value="OLY81946.1"/>
    <property type="molecule type" value="Genomic_DNA"/>
</dbReference>
<evidence type="ECO:0000313" key="2">
    <source>
        <dbReference type="EMBL" id="OLY81946.1"/>
    </source>
</evidence>
<evidence type="ECO:0000256" key="1">
    <source>
        <dbReference type="SAM" id="MobiDB-lite"/>
    </source>
</evidence>
<proteinExistence type="predicted"/>
<protein>
    <submittedName>
        <fullName evidence="2">Uncharacterized protein</fullName>
    </submittedName>
</protein>
<reference evidence="2 3" key="1">
    <citation type="journal article" date="2016" name="Mol. Biol. Evol.">
        <title>Genome-Wide Survey of Gut Fungi (Harpellales) Reveals the First Horizontally Transferred Ubiquitin Gene from a Mosquito Host.</title>
        <authorList>
            <person name="Wang Y."/>
            <person name="White M.M."/>
            <person name="Kvist S."/>
            <person name="Moncalvo J.M."/>
        </authorList>
    </citation>
    <scope>NUCLEOTIDE SEQUENCE [LARGE SCALE GENOMIC DNA]</scope>
    <source>
        <strain evidence="2 3">ALG-7-W6</strain>
    </source>
</reference>
<dbReference type="OrthoDB" id="5545891at2759"/>
<sequence>MNYSPSSSERLSHGLGKEIRFHVIRDKVGPSTEDSTVDDPEMYFSKTIRALLSEIAATITQERSDNLHKYMNFTGKYYNRQETGGKKEKSSNLLQMPAE</sequence>
<keyword evidence="3" id="KW-1185">Reference proteome</keyword>
<feature type="region of interest" description="Disordered" evidence="1">
    <location>
        <begin position="79"/>
        <end position="99"/>
    </location>
</feature>
<gene>
    <name evidence="2" type="ORF">AYI68_g3943</name>
</gene>
<evidence type="ECO:0000313" key="3">
    <source>
        <dbReference type="Proteomes" id="UP000187455"/>
    </source>
</evidence>
<dbReference type="AlphaFoldDB" id="A0A1R0GYI0"/>
<accession>A0A1R0GYI0</accession>
<organism evidence="2 3">
    <name type="scientific">Smittium mucronatum</name>
    <dbReference type="NCBI Taxonomy" id="133383"/>
    <lineage>
        <taxon>Eukaryota</taxon>
        <taxon>Fungi</taxon>
        <taxon>Fungi incertae sedis</taxon>
        <taxon>Zoopagomycota</taxon>
        <taxon>Kickxellomycotina</taxon>
        <taxon>Harpellomycetes</taxon>
        <taxon>Harpellales</taxon>
        <taxon>Legeriomycetaceae</taxon>
        <taxon>Smittium</taxon>
    </lineage>
</organism>